<evidence type="ECO:0000313" key="1">
    <source>
        <dbReference type="EMBL" id="AVP87381.1"/>
    </source>
</evidence>
<protein>
    <submittedName>
        <fullName evidence="1">Uncharacterized protein</fullName>
    </submittedName>
</protein>
<dbReference type="Proteomes" id="UP000241762">
    <property type="component" value="Chromosome"/>
</dbReference>
<keyword evidence="2" id="KW-1185">Reference proteome</keyword>
<gene>
    <name evidence="1" type="ORF">phytr_4310</name>
</gene>
<reference evidence="1 2" key="1">
    <citation type="submission" date="2018-03" db="EMBL/GenBank/DDBJ databases">
        <title>A gene transfer event suggests a long-term partnership between eustigmatophyte algae and a novel lineage of endosymbiotic bacteria.</title>
        <authorList>
            <person name="Yurchenko T."/>
            <person name="Sevcikova T."/>
            <person name="Pribyl P."/>
            <person name="El Karkouri K."/>
            <person name="Klimes V."/>
            <person name="Amaral R."/>
            <person name="Zbrankova V."/>
            <person name="Kim E."/>
            <person name="Raoult D."/>
            <person name="Santos L.M.A."/>
            <person name="Elias M."/>
        </authorList>
    </citation>
    <scope>NUCLEOTIDE SEQUENCE [LARGE SCALE GENOMIC DNA]</scope>
    <source>
        <strain evidence="1">CCALA 838</strain>
    </source>
</reference>
<dbReference type="EMBL" id="CP027845">
    <property type="protein sequence ID" value="AVP87381.1"/>
    <property type="molecule type" value="Genomic_DNA"/>
</dbReference>
<dbReference type="KEGG" id="ptc:phytr_4310"/>
<name>A0A2P1P7Z1_9RICK</name>
<dbReference type="AlphaFoldDB" id="A0A2P1P7Z1"/>
<organism evidence="1 2">
    <name type="scientific">Candidatus Phycorickettsia trachydisci</name>
    <dbReference type="NCBI Taxonomy" id="2115978"/>
    <lineage>
        <taxon>Bacteria</taxon>
        <taxon>Pseudomonadati</taxon>
        <taxon>Pseudomonadota</taxon>
        <taxon>Alphaproteobacteria</taxon>
        <taxon>Rickettsiales</taxon>
        <taxon>Rickettsiaceae</taxon>
        <taxon>Candidatus Phycorickettsia</taxon>
    </lineage>
</organism>
<accession>A0A2P1P7Z1</accession>
<proteinExistence type="predicted"/>
<sequence length="1006" mass="116537">MRYYYINIKINKGFMRKSTQPSMPQIGFKLYSEAISKFEGHYPIVIEALHILLVHSIHTPKYFKTVVAIYNFIGTKVGEESQIPREIKILIVRKMQEAFLQAAYEICFLINEKDTGLGINVDKFKPLFKFLTNKVEEGKFLDVQFWVSPRCFIERLNPQTKNKYVHECAKRDKEKGSIKYVTDIDVWYSCYENLANLVYLLLNEQPISDQDVRKIFDIPKILSTFDLDTQPTVQRMALKNAMNFYGLVDARKEFKVFTDILNQSSYTADYPLLLEAKIGLLTNHIKEMDLLTYCKSHELKVMKELVIDIKDTIAKIPLDRRSPEAITFAIKRSQELLERYSGLNSPEYLEVKLVSLQIANKKILSPQDVLELSMHLVEDLGIMPLNKSLLKECLELLKPYLLFPVSTKPNISKVLIYAPQDFDESWLTKHYNDLLSRGLESSEAAELSRWFESRQMISTHEEESRMCQFETGDLLKWLISNHKIESINEEELFREYQESTKQILGSLPKDSLLTLMIERRFFESKVKYYAFNNNIVEVRALLDHMPSGTDANAFKINLLYSILQNELSHINPEFYFVFDSINFTENDYINRDVHFQGSILAVYNELLLKTIDSDKAVEIFDKASDILLNLNKNHLKGLILLHKDKSPLLSSNQFMVIAAIKYDRDYRDYISALAKAANILQDKAFNAEIRQFRELINDIEENKDQIDFNSLISRAGSIRSTSQLLRDEYKKQIPDPIKPQQETSIVIPPSVELEEKPSASSQVQQLPDEIVIETKQYEIIPPQSVTSQTPLKVQPVFVAQVDQHDIALKNKSSEIARKIHQIFQKNREHANEQIYHKIIPSWFIDGHKYTSASFEVVEVWDNIYAIISPKLLSRMDSVTFDLCQNAFHKGYAARFKGASGFKLLEKLVWELKCQAKVRWAVKSLNIDLLTKAVLLIVDHQTNHDGIEDLLSLKRTGKVKDKITYSNTKDTKEEIKEIDHENLGYDMDIEAFLKGESTESYEMQDVI</sequence>
<evidence type="ECO:0000313" key="2">
    <source>
        <dbReference type="Proteomes" id="UP000241762"/>
    </source>
</evidence>